<feature type="transmembrane region" description="Helical" evidence="2">
    <location>
        <begin position="207"/>
        <end position="232"/>
    </location>
</feature>
<dbReference type="Proteomes" id="UP000233249">
    <property type="component" value="Unassembled WGS sequence"/>
</dbReference>
<proteinExistence type="predicted"/>
<keyword evidence="2" id="KW-0472">Membrane</keyword>
<feature type="transmembrane region" description="Helical" evidence="2">
    <location>
        <begin position="363"/>
        <end position="389"/>
    </location>
</feature>
<protein>
    <recommendedName>
        <fullName evidence="5">ABC3 transporter permease protein domain-containing protein</fullName>
    </recommendedName>
</protein>
<dbReference type="EMBL" id="PJAF01000002">
    <property type="protein sequence ID" value="PKF69576.1"/>
    <property type="molecule type" value="Genomic_DNA"/>
</dbReference>
<feature type="region of interest" description="Disordered" evidence="1">
    <location>
        <begin position="560"/>
        <end position="585"/>
    </location>
</feature>
<organism evidence="3 4">
    <name type="scientific">Corynebacterium mastitidis</name>
    <dbReference type="NCBI Taxonomy" id="161890"/>
    <lineage>
        <taxon>Bacteria</taxon>
        <taxon>Bacillati</taxon>
        <taxon>Actinomycetota</taxon>
        <taxon>Actinomycetes</taxon>
        <taxon>Mycobacteriales</taxon>
        <taxon>Corynebacteriaceae</taxon>
        <taxon>Corynebacterium</taxon>
    </lineage>
</organism>
<sequence>MTWRSIRLGATISLRSRSLGRVAVIAATAVAVLFLCLASALPQMISDRAERAEARLPRTEFLAENSVPYAQVSSRLTLPDGNEATTFLVAPGNAPVTEVPPPPGVEQLPTPGTYVASPGLQKLLESGEVTLPGTPVGTVGNEGLRYPDEPVAWVGVEQEALNLSEVAYASALFTPMTTKTHGFGHSSNLPTSQYQIYDLDLDNAVKALLLVCALLAALPCLIAATTASSLIARQRYLSLNKLVSSGISHRTSRIIAATETLYIQVTGWISGVLGAMLLSPLLRLAMPAEARWFASELTIFSWPVFCVAIGSIAWCTLSAYRQRTTPHVSRKRSVAAWSTGICLILAAWLLRDALVDILRGSPLYVGIAGLALCALSLRGTISFLTAAIAHRITRRSPAALLAGTRLESEHVSASRGPAAVGLAILATSLTTVITTQLTDYLVDVSRLNGPGTLVSTNKPEHIMAQLPNGIPLHDVDKTRVLIGDCPTLAQAKQVRLDCDPGNFVDIQQVERPDVLPYPIHLFQSIFILLDRPVAPHDANLIYYPELSPEQAQELQRIDPLASVDSKPVHEPPSSTDAVTSSSCTA</sequence>
<evidence type="ECO:0000313" key="3">
    <source>
        <dbReference type="EMBL" id="PKF69576.1"/>
    </source>
</evidence>
<feature type="transmembrane region" description="Helical" evidence="2">
    <location>
        <begin position="299"/>
        <end position="320"/>
    </location>
</feature>
<feature type="transmembrane region" description="Helical" evidence="2">
    <location>
        <begin position="260"/>
        <end position="279"/>
    </location>
</feature>
<feature type="transmembrane region" description="Helical" evidence="2">
    <location>
        <begin position="332"/>
        <end position="351"/>
    </location>
</feature>
<evidence type="ECO:0000313" key="4">
    <source>
        <dbReference type="Proteomes" id="UP000233249"/>
    </source>
</evidence>
<gene>
    <name evidence="3" type="ORF">CXB45_01605</name>
</gene>
<feature type="compositionally biased region" description="Polar residues" evidence="1">
    <location>
        <begin position="572"/>
        <end position="585"/>
    </location>
</feature>
<reference evidence="3 4" key="1">
    <citation type="submission" date="2017-12" db="EMBL/GenBank/DDBJ databases">
        <title>Corynebacterium mastitidis 16-1433 Genome.</title>
        <authorList>
            <person name="Gulvik C.A."/>
        </authorList>
    </citation>
    <scope>NUCLEOTIDE SEQUENCE [LARGE SCALE GENOMIC DNA]</scope>
    <source>
        <strain evidence="3 4">16-1433</strain>
    </source>
</reference>
<evidence type="ECO:0000256" key="1">
    <source>
        <dbReference type="SAM" id="MobiDB-lite"/>
    </source>
</evidence>
<comment type="caution">
    <text evidence="3">The sequence shown here is derived from an EMBL/GenBank/DDBJ whole genome shotgun (WGS) entry which is preliminary data.</text>
</comment>
<keyword evidence="2" id="KW-0812">Transmembrane</keyword>
<evidence type="ECO:0000256" key="2">
    <source>
        <dbReference type="SAM" id="Phobius"/>
    </source>
</evidence>
<evidence type="ECO:0008006" key="5">
    <source>
        <dbReference type="Google" id="ProtNLM"/>
    </source>
</evidence>
<keyword evidence="2" id="KW-1133">Transmembrane helix</keyword>
<dbReference type="STRING" id="1121365.GCA_000375365_01825"/>
<name>A0A2N0XA37_9CORY</name>
<accession>A0A2N0XA37</accession>
<dbReference type="AlphaFoldDB" id="A0A2N0XA37"/>